<proteinExistence type="predicted"/>
<feature type="compositionally biased region" description="Basic and acidic residues" evidence="1">
    <location>
        <begin position="78"/>
        <end position="88"/>
    </location>
</feature>
<dbReference type="EMBL" id="CP101527">
    <property type="protein sequence ID" value="UZW76031.1"/>
    <property type="molecule type" value="Genomic_DNA"/>
</dbReference>
<name>A0A9E8HT42_9ALTE</name>
<reference evidence="2" key="1">
    <citation type="submission" date="2022-07" db="EMBL/GenBank/DDBJ databases">
        <title>Alkalimarinus sp. nov., isolated from gut of a Alitta virens.</title>
        <authorList>
            <person name="Yang A.I."/>
            <person name="Shin N.-R."/>
        </authorList>
    </citation>
    <scope>NUCLEOTIDE SEQUENCE</scope>
    <source>
        <strain evidence="2">FA028</strain>
    </source>
</reference>
<gene>
    <name evidence="2" type="ORF">NNL22_05470</name>
</gene>
<dbReference type="RefSeq" id="WP_267267831.1">
    <property type="nucleotide sequence ID" value="NZ_CP101527.1"/>
</dbReference>
<evidence type="ECO:0000313" key="2">
    <source>
        <dbReference type="EMBL" id="UZW76031.1"/>
    </source>
</evidence>
<sequence>MQSQLVTLSQQANTLYLLAVTWTLHSSPPNPTLHHYTITPLHHYTITPLHHYTTTPLHHYTTPPSANNNFRTTNSFKKQYEMAKKNHP</sequence>
<keyword evidence="3" id="KW-1185">Reference proteome</keyword>
<evidence type="ECO:0000256" key="1">
    <source>
        <dbReference type="SAM" id="MobiDB-lite"/>
    </source>
</evidence>
<dbReference type="Proteomes" id="UP001164472">
    <property type="component" value="Chromosome"/>
</dbReference>
<dbReference type="KEGG" id="asem:NNL22_05470"/>
<dbReference type="AlphaFoldDB" id="A0A9E8HT42"/>
<feature type="compositionally biased region" description="Polar residues" evidence="1">
    <location>
        <begin position="65"/>
        <end position="77"/>
    </location>
</feature>
<evidence type="ECO:0000313" key="3">
    <source>
        <dbReference type="Proteomes" id="UP001164472"/>
    </source>
</evidence>
<accession>A0A9E8HT42</accession>
<feature type="region of interest" description="Disordered" evidence="1">
    <location>
        <begin position="58"/>
        <end position="88"/>
    </location>
</feature>
<organism evidence="2 3">
    <name type="scientific">Alkalimarinus sediminis</name>
    <dbReference type="NCBI Taxonomy" id="1632866"/>
    <lineage>
        <taxon>Bacteria</taxon>
        <taxon>Pseudomonadati</taxon>
        <taxon>Pseudomonadota</taxon>
        <taxon>Gammaproteobacteria</taxon>
        <taxon>Alteromonadales</taxon>
        <taxon>Alteromonadaceae</taxon>
        <taxon>Alkalimarinus</taxon>
    </lineage>
</organism>
<protein>
    <submittedName>
        <fullName evidence="2">Uncharacterized protein</fullName>
    </submittedName>
</protein>